<name>A0A498L242_9EURY</name>
<proteinExistence type="predicted"/>
<protein>
    <submittedName>
        <fullName evidence="1">SRPBCC family protein</fullName>
    </submittedName>
</protein>
<dbReference type="EMBL" id="RDFA01000001">
    <property type="protein sequence ID" value="RXK52056.1"/>
    <property type="molecule type" value="Genomic_DNA"/>
</dbReference>
<reference evidence="1 2" key="1">
    <citation type="submission" date="2019-01" db="EMBL/GenBank/DDBJ databases">
        <title>Halorientalis sp. F13-25 a new haloarchaeum isolated from hypersaline water.</title>
        <authorList>
            <person name="Ana D.-V."/>
            <person name="Cristina S.-P."/>
            <person name="Antonio V."/>
        </authorList>
    </citation>
    <scope>NUCLEOTIDE SEQUENCE [LARGE SCALE GENOMIC DNA]</scope>
    <source>
        <strain evidence="1 2">F13-25</strain>
    </source>
</reference>
<organism evidence="1 2">
    <name type="scientific">Halorientalis pallida</name>
    <dbReference type="NCBI Taxonomy" id="2479928"/>
    <lineage>
        <taxon>Archaea</taxon>
        <taxon>Methanobacteriati</taxon>
        <taxon>Methanobacteriota</taxon>
        <taxon>Stenosarchaea group</taxon>
        <taxon>Halobacteria</taxon>
        <taxon>Halobacteriales</taxon>
        <taxon>Haloarculaceae</taxon>
        <taxon>Halorientalis</taxon>
    </lineage>
</organism>
<accession>A0A498L242</accession>
<sequence length="107" mass="11853">MADVERFITATGFDEVTVDGADVTIVNGFGLAAIEPDPRTVDRPDAESAYEQADGIFEEMWTTYEVTAEDGGTRVTATTEFALDATVIERRRELTAQFDWLERVVAE</sequence>
<dbReference type="SUPFAM" id="SSF55961">
    <property type="entry name" value="Bet v1-like"/>
    <property type="match status" value="1"/>
</dbReference>
<dbReference type="InterPro" id="IPR023393">
    <property type="entry name" value="START-like_dom_sf"/>
</dbReference>
<evidence type="ECO:0000313" key="2">
    <source>
        <dbReference type="Proteomes" id="UP000289691"/>
    </source>
</evidence>
<comment type="caution">
    <text evidence="1">The sequence shown here is derived from an EMBL/GenBank/DDBJ whole genome shotgun (WGS) entry which is preliminary data.</text>
</comment>
<dbReference type="OrthoDB" id="303611at2157"/>
<evidence type="ECO:0000313" key="1">
    <source>
        <dbReference type="EMBL" id="RXK52056.1"/>
    </source>
</evidence>
<dbReference type="Gene3D" id="3.30.530.20">
    <property type="match status" value="1"/>
</dbReference>
<dbReference type="AlphaFoldDB" id="A0A498L242"/>
<dbReference type="Proteomes" id="UP000289691">
    <property type="component" value="Unassembled WGS sequence"/>
</dbReference>
<gene>
    <name evidence="1" type="ORF">EAF64_02670</name>
</gene>
<keyword evidence="2" id="KW-1185">Reference proteome</keyword>